<evidence type="ECO:0000313" key="3">
    <source>
        <dbReference type="Proteomes" id="UP000886886"/>
    </source>
</evidence>
<evidence type="ECO:0000259" key="1">
    <source>
        <dbReference type="PROSITE" id="PS51085"/>
    </source>
</evidence>
<dbReference type="Pfam" id="PF17651">
    <property type="entry name" value="Raco_middle"/>
    <property type="match status" value="1"/>
</dbReference>
<dbReference type="Pfam" id="PF14574">
    <property type="entry name" value="RACo_C_ter"/>
    <property type="match status" value="1"/>
</dbReference>
<protein>
    <submittedName>
        <fullName evidence="2">DUF4445 domain-containing protein</fullName>
    </submittedName>
</protein>
<dbReference type="InterPro" id="IPR041414">
    <property type="entry name" value="Raco-like_middle"/>
</dbReference>
<dbReference type="Pfam" id="PF13510">
    <property type="entry name" value="Fer2_4"/>
    <property type="match status" value="1"/>
</dbReference>
<gene>
    <name evidence="2" type="ORF">IAB26_15415</name>
</gene>
<dbReference type="InterPro" id="IPR001041">
    <property type="entry name" value="2Fe-2S_ferredoxin-type"/>
</dbReference>
<evidence type="ECO:0000313" key="2">
    <source>
        <dbReference type="EMBL" id="HIQ97938.1"/>
    </source>
</evidence>
<reference evidence="2" key="1">
    <citation type="submission" date="2020-10" db="EMBL/GenBank/DDBJ databases">
        <authorList>
            <person name="Gilroy R."/>
        </authorList>
    </citation>
    <scope>NUCLEOTIDE SEQUENCE</scope>
    <source>
        <strain evidence="2">ChiSjej3B21-11622</strain>
    </source>
</reference>
<dbReference type="InterPro" id="IPR052911">
    <property type="entry name" value="Corrinoid_activation_enz"/>
</dbReference>
<proteinExistence type="predicted"/>
<dbReference type="PROSITE" id="PS51085">
    <property type="entry name" value="2FE2S_FER_2"/>
    <property type="match status" value="1"/>
</dbReference>
<feature type="domain" description="2Fe-2S ferredoxin-type" evidence="1">
    <location>
        <begin position="3"/>
        <end position="78"/>
    </location>
</feature>
<dbReference type="InterPro" id="IPR027980">
    <property type="entry name" value="RACo_C"/>
</dbReference>
<dbReference type="GO" id="GO:0051536">
    <property type="term" value="F:iron-sulfur cluster binding"/>
    <property type="evidence" value="ECO:0007669"/>
    <property type="project" value="InterPro"/>
</dbReference>
<sequence length="505" mass="53688">MKQTIQIQPGGRLEEARQGENLLKVLRRANHAPDAPCGGNGKCGKCLVEIEDSKGRRTVLACQTEVWEDMKVHLPKDGEKGTRILLEGHEAPLVMDPLAKGKLLAFDIGTTTVVCYLLSPEDGKELSHASMLNPQEPFGADVISRIQCAVKGEREALTKAIREGMESLIKEVCERAGVSPSEIGVVSVVGNPCMQQLFLGMEVNNLAAVPFAPVLKESAHLPAADYLPSLTNALLLVVPDIAGYVGADTLGCVLSSQMEAASGNVLMVDIGTNGEMVLKVKDRMAACSTAAGPALEGARIRFGMRGANGAIDHVSLTEKDLNVHVIGEGKAIGICGSGLIDAVAAMKRAGILNRRGRIQTGENLPDFAGRIGEKDGERIFALTEDVYLTQQDIREVQMAKGAIAAGIELMAEKLGIQTEEIDQVLLAGAFGSFLNADSACDIGLLPACLCGRISVIGNAAGSGAKMLACDRKELAYTDRLLERIEFLELASLPGFQRCFAKNMNL</sequence>
<dbReference type="InterPro" id="IPR012675">
    <property type="entry name" value="Beta-grasp_dom_sf"/>
</dbReference>
<dbReference type="SUPFAM" id="SSF53067">
    <property type="entry name" value="Actin-like ATPase domain"/>
    <property type="match status" value="1"/>
</dbReference>
<dbReference type="Proteomes" id="UP000886886">
    <property type="component" value="Unassembled WGS sequence"/>
</dbReference>
<comment type="caution">
    <text evidence="2">The sequence shown here is derived from an EMBL/GenBank/DDBJ whole genome shotgun (WGS) entry which is preliminary data.</text>
</comment>
<name>A0A9D1D2S0_9FIRM</name>
<dbReference type="PANTHER" id="PTHR42895:SF2">
    <property type="entry name" value="IRON-SULFUR CLUSTER PROTEIN"/>
    <property type="match status" value="1"/>
</dbReference>
<dbReference type="InterPro" id="IPR036010">
    <property type="entry name" value="2Fe-2S_ferredoxin-like_sf"/>
</dbReference>
<accession>A0A9D1D2S0</accession>
<dbReference type="AlphaFoldDB" id="A0A9D1D2S0"/>
<reference evidence="2" key="2">
    <citation type="journal article" date="2021" name="PeerJ">
        <title>Extensive microbial diversity within the chicken gut microbiome revealed by metagenomics and culture.</title>
        <authorList>
            <person name="Gilroy R."/>
            <person name="Ravi A."/>
            <person name="Getino M."/>
            <person name="Pursley I."/>
            <person name="Horton D.L."/>
            <person name="Alikhan N.F."/>
            <person name="Baker D."/>
            <person name="Gharbi K."/>
            <person name="Hall N."/>
            <person name="Watson M."/>
            <person name="Adriaenssens E.M."/>
            <person name="Foster-Nyarko E."/>
            <person name="Jarju S."/>
            <person name="Secka A."/>
            <person name="Antonio M."/>
            <person name="Oren A."/>
            <person name="Chaudhuri R.R."/>
            <person name="La Ragione R."/>
            <person name="Hildebrand F."/>
            <person name="Pallen M.J."/>
        </authorList>
    </citation>
    <scope>NUCLEOTIDE SEQUENCE</scope>
    <source>
        <strain evidence="2">ChiSjej3B21-11622</strain>
    </source>
</reference>
<dbReference type="PANTHER" id="PTHR42895">
    <property type="entry name" value="IRON-SULFUR CLUSTER-BINDING PROTEIN-RELATED"/>
    <property type="match status" value="1"/>
</dbReference>
<dbReference type="InterPro" id="IPR043129">
    <property type="entry name" value="ATPase_NBD"/>
</dbReference>
<dbReference type="Gene3D" id="3.10.20.30">
    <property type="match status" value="1"/>
</dbReference>
<organism evidence="2 3">
    <name type="scientific">Candidatus Limivivens merdigallinarum</name>
    <dbReference type="NCBI Taxonomy" id="2840859"/>
    <lineage>
        <taxon>Bacteria</taxon>
        <taxon>Bacillati</taxon>
        <taxon>Bacillota</taxon>
        <taxon>Clostridia</taxon>
        <taxon>Lachnospirales</taxon>
        <taxon>Lachnospiraceae</taxon>
        <taxon>Lachnospiraceae incertae sedis</taxon>
        <taxon>Candidatus Limivivens</taxon>
    </lineage>
</organism>
<dbReference type="SUPFAM" id="SSF54292">
    <property type="entry name" value="2Fe-2S ferredoxin-like"/>
    <property type="match status" value="1"/>
</dbReference>
<dbReference type="EMBL" id="DVFT01000226">
    <property type="protein sequence ID" value="HIQ97938.1"/>
    <property type="molecule type" value="Genomic_DNA"/>
</dbReference>
<dbReference type="Gene3D" id="3.30.420.480">
    <property type="entry name" value="Domain of unknown function (DUF4445)"/>
    <property type="match status" value="1"/>
</dbReference>
<dbReference type="InterPro" id="IPR042259">
    <property type="entry name" value="Raco-like_middle_sf"/>
</dbReference>
<dbReference type="CDD" id="cd00207">
    <property type="entry name" value="fer2"/>
    <property type="match status" value="1"/>
</dbReference>